<dbReference type="AlphaFoldDB" id="D9WB39"/>
<dbReference type="STRING" id="457427.SSOG_00545"/>
<gene>
    <name evidence="1" type="ORF">SSOG_00545</name>
</gene>
<dbReference type="RefSeq" id="WP_009712655.1">
    <property type="nucleotide sequence ID" value="NZ_GG657754.1"/>
</dbReference>
<organism evidence="1 2">
    <name type="scientific">Streptomyces himastatinicus ATCC 53653</name>
    <dbReference type="NCBI Taxonomy" id="457427"/>
    <lineage>
        <taxon>Bacteria</taxon>
        <taxon>Bacillati</taxon>
        <taxon>Actinomycetota</taxon>
        <taxon>Actinomycetes</taxon>
        <taxon>Kitasatosporales</taxon>
        <taxon>Streptomycetaceae</taxon>
        <taxon>Streptomyces</taxon>
        <taxon>Streptomyces violaceusniger group</taxon>
    </lineage>
</organism>
<sequence length="68" mass="7504">MPRDGPPPPADSAPDGVRLLRHEAPEGTELHIVGVHLYLQDEHGRILLGLRHPDSAYAGNTWHFLAVH</sequence>
<dbReference type="EMBL" id="GG657754">
    <property type="protein sequence ID" value="EFL20833.1"/>
    <property type="molecule type" value="Genomic_DNA"/>
</dbReference>
<proteinExistence type="predicted"/>
<name>D9WB39_9ACTN</name>
<accession>D9WB39</accession>
<dbReference type="HOGENOM" id="CLU_2792217_0_0_11"/>
<reference evidence="1 2" key="1">
    <citation type="submission" date="2009-02" db="EMBL/GenBank/DDBJ databases">
        <title>Annotation of Streptomyces hygroscopicus strain ATCC 53653.</title>
        <authorList>
            <consortium name="The Broad Institute Genome Sequencing Platform"/>
            <consortium name="Broad Institute Microbial Sequencing Center"/>
            <person name="Fischbach M."/>
            <person name="Godfrey P."/>
            <person name="Ward D."/>
            <person name="Young S."/>
            <person name="Zeng Q."/>
            <person name="Koehrsen M."/>
            <person name="Alvarado L."/>
            <person name="Berlin A.M."/>
            <person name="Bochicchio J."/>
            <person name="Borenstein D."/>
            <person name="Chapman S.B."/>
            <person name="Chen Z."/>
            <person name="Engels R."/>
            <person name="Freedman E."/>
            <person name="Gellesch M."/>
            <person name="Goldberg J."/>
            <person name="Griggs A."/>
            <person name="Gujja S."/>
            <person name="Heilman E.R."/>
            <person name="Heiman D.I."/>
            <person name="Hepburn T.A."/>
            <person name="Howarth C."/>
            <person name="Jen D."/>
            <person name="Larson L."/>
            <person name="Lewis B."/>
            <person name="Mehta T."/>
            <person name="Park D."/>
            <person name="Pearson M."/>
            <person name="Richards J."/>
            <person name="Roberts A."/>
            <person name="Saif S."/>
            <person name="Shea T.D."/>
            <person name="Shenoy N."/>
            <person name="Sisk P."/>
            <person name="Stolte C."/>
            <person name="Sykes S.N."/>
            <person name="Thomson T."/>
            <person name="Walk T."/>
            <person name="White J."/>
            <person name="Yandava C."/>
            <person name="Straight P."/>
            <person name="Clardy J."/>
            <person name="Hung D."/>
            <person name="Kolter R."/>
            <person name="Mekalanos J."/>
            <person name="Walker S."/>
            <person name="Walsh C.T."/>
            <person name="Wieland-Brown L.C."/>
            <person name="Haas B."/>
            <person name="Nusbaum C."/>
            <person name="Birren B."/>
        </authorList>
    </citation>
    <scope>NUCLEOTIDE SEQUENCE [LARGE SCALE GENOMIC DNA]</scope>
    <source>
        <strain evidence="1 2">ATCC 53653</strain>
    </source>
</reference>
<keyword evidence="2" id="KW-1185">Reference proteome</keyword>
<dbReference type="Proteomes" id="UP000003963">
    <property type="component" value="Unassembled WGS sequence"/>
</dbReference>
<protein>
    <recommendedName>
        <fullName evidence="3">NUDIX hydrolase</fullName>
    </recommendedName>
</protein>
<evidence type="ECO:0008006" key="3">
    <source>
        <dbReference type="Google" id="ProtNLM"/>
    </source>
</evidence>
<evidence type="ECO:0000313" key="1">
    <source>
        <dbReference type="EMBL" id="EFL20833.1"/>
    </source>
</evidence>
<evidence type="ECO:0000313" key="2">
    <source>
        <dbReference type="Proteomes" id="UP000003963"/>
    </source>
</evidence>